<evidence type="ECO:0000256" key="3">
    <source>
        <dbReference type="ARBA" id="ARBA00004725"/>
    </source>
</evidence>
<feature type="binding site" evidence="11">
    <location>
        <position position="21"/>
    </location>
    <ligand>
        <name>FMN</name>
        <dbReference type="ChEBI" id="CHEBI:58210"/>
    </ligand>
</feature>
<dbReference type="AlphaFoldDB" id="A0A1N6H2N4"/>
<dbReference type="EMBL" id="FSRN01000001">
    <property type="protein sequence ID" value="SIO14026.1"/>
    <property type="molecule type" value="Genomic_DNA"/>
</dbReference>
<comment type="catalytic activity">
    <reaction evidence="11">
        <text>(S)-dihydroorotate + A = orotate + AH2</text>
        <dbReference type="Rhea" id="RHEA:18073"/>
        <dbReference type="ChEBI" id="CHEBI:13193"/>
        <dbReference type="ChEBI" id="CHEBI:17499"/>
        <dbReference type="ChEBI" id="CHEBI:30839"/>
        <dbReference type="ChEBI" id="CHEBI:30864"/>
    </reaction>
</comment>
<feature type="active site" description="Nucleophile" evidence="11">
    <location>
        <position position="130"/>
    </location>
</feature>
<feature type="binding site" evidence="11">
    <location>
        <begin position="243"/>
        <end position="244"/>
    </location>
    <ligand>
        <name>FMN</name>
        <dbReference type="ChEBI" id="CHEBI:58210"/>
    </ligand>
</feature>
<dbReference type="CDD" id="cd04740">
    <property type="entry name" value="DHOD_1B_like"/>
    <property type="match status" value="1"/>
</dbReference>
<dbReference type="InterPro" id="IPR013785">
    <property type="entry name" value="Aldolase_TIM"/>
</dbReference>
<feature type="binding site" evidence="11">
    <location>
        <position position="191"/>
    </location>
    <ligand>
        <name>FMN</name>
        <dbReference type="ChEBI" id="CHEBI:58210"/>
    </ligand>
</feature>
<feature type="binding site" evidence="11">
    <location>
        <position position="45"/>
    </location>
    <ligand>
        <name>substrate</name>
    </ligand>
</feature>
<protein>
    <recommendedName>
        <fullName evidence="11">Dihydroorotate dehydrogenase</fullName>
        <shortName evidence="11">DHOD</shortName>
        <shortName evidence="11">DHODase</shortName>
        <shortName evidence="11">DHOdehase</shortName>
        <ecNumber evidence="11">1.3.-.-</ecNumber>
    </recommendedName>
</protein>
<dbReference type="InterPro" id="IPR012135">
    <property type="entry name" value="Dihydroorotate_DH_1_2"/>
</dbReference>
<comment type="similarity">
    <text evidence="4 11">Belongs to the dihydroorotate dehydrogenase family. Type 1 subfamily.</text>
</comment>
<dbReference type="PROSITE" id="PS00911">
    <property type="entry name" value="DHODEHASE_1"/>
    <property type="match status" value="1"/>
</dbReference>
<evidence type="ECO:0000256" key="11">
    <source>
        <dbReference type="HAMAP-Rule" id="MF_00224"/>
    </source>
</evidence>
<dbReference type="InterPro" id="IPR005720">
    <property type="entry name" value="Dihydroorotate_DH_cat"/>
</dbReference>
<keyword evidence="7 11" id="KW-0285">Flavoprotein</keyword>
<dbReference type="Proteomes" id="UP000184758">
    <property type="component" value="Unassembled WGS sequence"/>
</dbReference>
<accession>A0A1N6H2N4</accession>
<keyword evidence="9 11" id="KW-0665">Pyrimidine biosynthesis</keyword>
<comment type="caution">
    <text evidence="11">Lacks conserved residue(s) required for the propagation of feature annotation.</text>
</comment>
<gene>
    <name evidence="11" type="primary">pyrD</name>
    <name evidence="13" type="ORF">SAMN05878443_1588</name>
</gene>
<dbReference type="HAMAP" id="MF_00224">
    <property type="entry name" value="DHO_dh_type1"/>
    <property type="match status" value="1"/>
</dbReference>
<reference evidence="14" key="1">
    <citation type="submission" date="2016-11" db="EMBL/GenBank/DDBJ databases">
        <authorList>
            <person name="Varghese N."/>
            <person name="Submissions S."/>
        </authorList>
    </citation>
    <scope>NUCLEOTIDE SEQUENCE [LARGE SCALE GENOMIC DNA]</scope>
    <source>
        <strain evidence="14">313</strain>
    </source>
</reference>
<evidence type="ECO:0000259" key="12">
    <source>
        <dbReference type="Pfam" id="PF01180"/>
    </source>
</evidence>
<evidence type="ECO:0000256" key="2">
    <source>
        <dbReference type="ARBA" id="ARBA00004496"/>
    </source>
</evidence>
<evidence type="ECO:0000256" key="6">
    <source>
        <dbReference type="ARBA" id="ARBA00022490"/>
    </source>
</evidence>
<organism evidence="13 14">
    <name type="scientific">Carnobacterium alterfunditum</name>
    <dbReference type="NCBI Taxonomy" id="28230"/>
    <lineage>
        <taxon>Bacteria</taxon>
        <taxon>Bacillati</taxon>
        <taxon>Bacillota</taxon>
        <taxon>Bacilli</taxon>
        <taxon>Lactobacillales</taxon>
        <taxon>Carnobacteriaceae</taxon>
        <taxon>Carnobacterium</taxon>
    </lineage>
</organism>
<feature type="binding site" evidence="11">
    <location>
        <position position="127"/>
    </location>
    <ligand>
        <name>FMN</name>
        <dbReference type="ChEBI" id="CHEBI:58210"/>
    </ligand>
</feature>
<dbReference type="GO" id="GO:1990663">
    <property type="term" value="F:dihydroorotate dehydrogenase (fumarate) activity"/>
    <property type="evidence" value="ECO:0007669"/>
    <property type="project" value="UniProtKB-EC"/>
</dbReference>
<dbReference type="Gene3D" id="3.20.20.70">
    <property type="entry name" value="Aldolase class I"/>
    <property type="match status" value="1"/>
</dbReference>
<keyword evidence="6 11" id="KW-0963">Cytoplasm</keyword>
<dbReference type="OrthoDB" id="9794954at2"/>
<keyword evidence="8 11" id="KW-0288">FMN</keyword>
<feature type="binding site" evidence="11">
    <location>
        <position position="217"/>
    </location>
    <ligand>
        <name>FMN</name>
        <dbReference type="ChEBI" id="CHEBI:58210"/>
    </ligand>
</feature>
<feature type="binding site" evidence="11">
    <location>
        <begin position="45"/>
        <end position="46"/>
    </location>
    <ligand>
        <name>FMN</name>
        <dbReference type="ChEBI" id="CHEBI:58210"/>
    </ligand>
</feature>
<evidence type="ECO:0000256" key="4">
    <source>
        <dbReference type="ARBA" id="ARBA00008008"/>
    </source>
</evidence>
<evidence type="ECO:0000256" key="1">
    <source>
        <dbReference type="ARBA" id="ARBA00001694"/>
    </source>
</evidence>
<feature type="domain" description="Dihydroorotate dehydrogenase catalytic" evidence="12">
    <location>
        <begin position="4"/>
        <end position="286"/>
    </location>
</feature>
<dbReference type="FunFam" id="3.20.20.70:FF:000027">
    <property type="entry name" value="Dihydropyrimidine dehydrogenase [NADP(+)]"/>
    <property type="match status" value="1"/>
</dbReference>
<evidence type="ECO:0000256" key="8">
    <source>
        <dbReference type="ARBA" id="ARBA00022643"/>
    </source>
</evidence>
<dbReference type="InterPro" id="IPR049622">
    <property type="entry name" value="Dihydroorotate_DH_I"/>
</dbReference>
<dbReference type="eggNOG" id="COG0167">
    <property type="taxonomic scope" value="Bacteria"/>
</dbReference>
<evidence type="ECO:0000256" key="5">
    <source>
        <dbReference type="ARBA" id="ARBA00011738"/>
    </source>
</evidence>
<comment type="cofactor">
    <cofactor evidence="11">
        <name>FMN</name>
        <dbReference type="ChEBI" id="CHEBI:58210"/>
    </cofactor>
    <text evidence="11">Binds 1 FMN per subunit.</text>
</comment>
<feature type="binding site" evidence="11">
    <location>
        <begin position="265"/>
        <end position="266"/>
    </location>
    <ligand>
        <name>FMN</name>
        <dbReference type="ChEBI" id="CHEBI:58210"/>
    </ligand>
</feature>
<dbReference type="SUPFAM" id="SSF51395">
    <property type="entry name" value="FMN-linked oxidoreductases"/>
    <property type="match status" value="1"/>
</dbReference>
<dbReference type="NCBIfam" id="TIGR01037">
    <property type="entry name" value="pyrD_sub1_fam"/>
    <property type="match status" value="1"/>
</dbReference>
<comment type="catalytic activity">
    <reaction evidence="1">
        <text>(S)-dihydroorotate + fumarate = orotate + succinate</text>
        <dbReference type="Rhea" id="RHEA:30059"/>
        <dbReference type="ChEBI" id="CHEBI:29806"/>
        <dbReference type="ChEBI" id="CHEBI:30031"/>
        <dbReference type="ChEBI" id="CHEBI:30839"/>
        <dbReference type="ChEBI" id="CHEBI:30864"/>
        <dbReference type="EC" id="1.3.98.1"/>
    </reaction>
</comment>
<dbReference type="Pfam" id="PF01180">
    <property type="entry name" value="DHO_dh"/>
    <property type="match status" value="1"/>
</dbReference>
<dbReference type="GO" id="GO:0044205">
    <property type="term" value="P:'de novo' UMP biosynthetic process"/>
    <property type="evidence" value="ECO:0007669"/>
    <property type="project" value="UniProtKB-UniRule"/>
</dbReference>
<keyword evidence="14" id="KW-1185">Reference proteome</keyword>
<name>A0A1N6H2N4_9LACT</name>
<comment type="subunit">
    <text evidence="5">Homodimer.</text>
</comment>
<sequence length="309" mass="32496">MNRLAVKLPGLALKNPIMPASGTFGFGELHLDKYDYDLLGAIIIKSTTIDARAGNANPRYHHLETGVLNAVGLKNPGVDVIVAEKLPALARFNTPVIASVAGTTIEDYCEVTKKLCRSSVVRALEINVSCPNVKEGGLTFGSSPESVYEITKAVKAVATVPIYIKLTPNVTNIVEIAQAAEKGGADGISMINTVVGMSIDLATKKPILANKTGGLSGAAIKPIAIRMVYQVSRAVSIPIIGMGGLSTVDDVLEMLMAGASAVAIGTANYANPLICKELIEALPKRMDELGIESIESLIEEVKAGQKDDK</sequence>
<dbReference type="GO" id="GO:0006207">
    <property type="term" value="P:'de novo' pyrimidine nucleobase biosynthetic process"/>
    <property type="evidence" value="ECO:0007669"/>
    <property type="project" value="InterPro"/>
</dbReference>
<dbReference type="InterPro" id="IPR001295">
    <property type="entry name" value="Dihydroorotate_DH_CS"/>
</dbReference>
<evidence type="ECO:0000256" key="7">
    <source>
        <dbReference type="ARBA" id="ARBA00022630"/>
    </source>
</evidence>
<evidence type="ECO:0000256" key="10">
    <source>
        <dbReference type="ARBA" id="ARBA00023002"/>
    </source>
</evidence>
<feature type="binding site" evidence="11">
    <location>
        <begin position="192"/>
        <end position="193"/>
    </location>
    <ligand>
        <name>substrate</name>
    </ligand>
</feature>
<evidence type="ECO:0000313" key="13">
    <source>
        <dbReference type="EMBL" id="SIO14026.1"/>
    </source>
</evidence>
<dbReference type="GO" id="GO:0005737">
    <property type="term" value="C:cytoplasm"/>
    <property type="evidence" value="ECO:0007669"/>
    <property type="project" value="UniProtKB-SubCell"/>
</dbReference>
<dbReference type="RefSeq" id="WP_034548697.1">
    <property type="nucleotide sequence ID" value="NZ_FSRN01000001.1"/>
</dbReference>
<proteinExistence type="inferred from homology"/>
<feature type="binding site" evidence="11">
    <location>
        <position position="127"/>
    </location>
    <ligand>
        <name>substrate</name>
    </ligand>
</feature>
<dbReference type="UniPathway" id="UPA00070"/>
<dbReference type="InterPro" id="IPR024920">
    <property type="entry name" value="Dihydroorotate_DH_1"/>
</dbReference>
<dbReference type="NCBIfam" id="NF005574">
    <property type="entry name" value="PRK07259.1"/>
    <property type="match status" value="1"/>
</dbReference>
<dbReference type="InterPro" id="IPR050074">
    <property type="entry name" value="DHO_dehydrogenase"/>
</dbReference>
<feature type="binding site" evidence="11">
    <location>
        <position position="165"/>
    </location>
    <ligand>
        <name>FMN</name>
        <dbReference type="ChEBI" id="CHEBI:58210"/>
    </ligand>
</feature>
<dbReference type="STRING" id="28230.SAMN05878443_1588"/>
<feature type="binding site" evidence="11">
    <location>
        <begin position="69"/>
        <end position="73"/>
    </location>
    <ligand>
        <name>substrate</name>
    </ligand>
</feature>
<dbReference type="InterPro" id="IPR033888">
    <property type="entry name" value="DHOD_1B"/>
</dbReference>
<evidence type="ECO:0000313" key="14">
    <source>
        <dbReference type="Proteomes" id="UP000184758"/>
    </source>
</evidence>
<comment type="function">
    <text evidence="11">Catalyzes the conversion of dihydroorotate to orotate.</text>
</comment>
<dbReference type="PANTHER" id="PTHR48109">
    <property type="entry name" value="DIHYDROOROTATE DEHYDROGENASE (QUINONE), MITOCHONDRIAL-RELATED"/>
    <property type="match status" value="1"/>
</dbReference>
<comment type="subcellular location">
    <subcellularLocation>
        <location evidence="2 11">Cytoplasm</location>
    </subcellularLocation>
</comment>
<comment type="pathway">
    <text evidence="3 11">Pyrimidine metabolism; UMP biosynthesis via de novo pathway.</text>
</comment>
<dbReference type="EC" id="1.3.-.-" evidence="11"/>
<evidence type="ECO:0000256" key="9">
    <source>
        <dbReference type="ARBA" id="ARBA00022975"/>
    </source>
</evidence>
<keyword evidence="10 11" id="KW-0560">Oxidoreductase</keyword>
<dbReference type="PANTHER" id="PTHR48109:SF1">
    <property type="entry name" value="DIHYDROOROTATE DEHYDROGENASE (FUMARATE)"/>
    <property type="match status" value="1"/>
</dbReference>
<dbReference type="PIRSF" id="PIRSF000164">
    <property type="entry name" value="DHO_oxidase"/>
    <property type="match status" value="1"/>
</dbReference>